<gene>
    <name evidence="1" type="ORF">PH7735_01471</name>
</gene>
<keyword evidence="2" id="KW-1185">Reference proteome</keyword>
<protein>
    <submittedName>
        <fullName evidence="1">Uncharacterized protein</fullName>
    </submittedName>
</protein>
<sequence>MKKIAQLAAVLTVLGVSHGVAEQEFVAEDQTPTGKFLTATEVRPILGATKGNWIAVREYNGQDLLYFTHLLAWRCGLHQIRFAVNGAEHEVFPMAPCNPDTPNAIPNDATIYLQYPLTSIETIEVEVLYDDMQTQMQTFARKNVMTP</sequence>
<evidence type="ECO:0000313" key="2">
    <source>
        <dbReference type="Proteomes" id="UP000051870"/>
    </source>
</evidence>
<name>A0A0P1I627_9RHOB</name>
<dbReference type="Proteomes" id="UP000051870">
    <property type="component" value="Unassembled WGS sequence"/>
</dbReference>
<dbReference type="GeneID" id="83880524"/>
<dbReference type="RefSeq" id="WP_058310593.1">
    <property type="nucleotide sequence ID" value="NZ_CYTW01000001.1"/>
</dbReference>
<dbReference type="AlphaFoldDB" id="A0A0P1I627"/>
<reference evidence="2" key="1">
    <citation type="submission" date="2015-09" db="EMBL/GenBank/DDBJ databases">
        <authorList>
            <person name="Rodrigo-Torres Lidia"/>
            <person name="Arahal R.David."/>
        </authorList>
    </citation>
    <scope>NUCLEOTIDE SEQUENCE [LARGE SCALE GENOMIC DNA]</scope>
    <source>
        <strain evidence="2">CECT 7735</strain>
    </source>
</reference>
<organism evidence="1 2">
    <name type="scientific">Shimia thalassica</name>
    <dbReference type="NCBI Taxonomy" id="1715693"/>
    <lineage>
        <taxon>Bacteria</taxon>
        <taxon>Pseudomonadati</taxon>
        <taxon>Pseudomonadota</taxon>
        <taxon>Alphaproteobacteria</taxon>
        <taxon>Rhodobacterales</taxon>
        <taxon>Roseobacteraceae</taxon>
    </lineage>
</organism>
<evidence type="ECO:0000313" key="1">
    <source>
        <dbReference type="EMBL" id="CUJ92335.1"/>
    </source>
</evidence>
<dbReference type="EMBL" id="CYTW01000001">
    <property type="protein sequence ID" value="CUJ92335.1"/>
    <property type="molecule type" value="Genomic_DNA"/>
</dbReference>
<dbReference type="STRING" id="1715693.PH7735_01471"/>
<accession>A0A0P1I627</accession>
<proteinExistence type="predicted"/>